<feature type="compositionally biased region" description="Pro residues" evidence="3">
    <location>
        <begin position="1856"/>
        <end position="1871"/>
    </location>
</feature>
<dbReference type="Pfam" id="PF00169">
    <property type="entry name" value="PH"/>
    <property type="match status" value="1"/>
</dbReference>
<dbReference type="Gene3D" id="2.30.29.30">
    <property type="entry name" value="Pleckstrin-homology domain (PH domain)/Phosphotyrosine-binding domain (PTB)"/>
    <property type="match status" value="1"/>
</dbReference>
<proteinExistence type="inferred from homology"/>
<feature type="compositionally biased region" description="Polar residues" evidence="3">
    <location>
        <begin position="1774"/>
        <end position="1820"/>
    </location>
</feature>
<dbReference type="InterPro" id="IPR001478">
    <property type="entry name" value="PDZ"/>
</dbReference>
<dbReference type="SMART" id="SM00233">
    <property type="entry name" value="PH"/>
    <property type="match status" value="1"/>
</dbReference>
<feature type="compositionally biased region" description="Low complexity" evidence="3">
    <location>
        <begin position="547"/>
        <end position="567"/>
    </location>
</feature>
<dbReference type="Gene3D" id="1.10.150.50">
    <property type="entry name" value="Transcription Factor, Ets-1"/>
    <property type="match status" value="1"/>
</dbReference>
<sequence length="1906" mass="217369">MAYVNVAEWKTHQVCEWLKGLDNAVLPYVHSFMNHYVNGQQLLSLRPEDLEHLGVLKLGHQEIILEAVEYLRNFHYELDRENLQLLALRLSCQAHSLYNELSRQTDSKPVTTQTLSDVASVVMTVKPLVRWLDRPPFSGQLDYNDKKVKLMKLALEMATCAQRDRFAEKPIEKIRSTCEQLAKLADYVIQDVADPMILQPVTLDLATLKKRPGDELGFYILPSFHGIHQIADIKFGSAAHQCGKMEEGDEIVQINYQTVVGWERKSVLELFRESPNEILVTLKRRPRHTKVYGQIYIKPYRLPSNKKTPYTTRWQHNLPSPRPELLTIPDFTMPLPRHTPKNTSPQPADITDTVNILDTIATDSSDSDSEVEPPVSVRLYSTKPRSLVQRRATITGASPTTKHGVDIEQFWKELKQEHSTTFQLRDKAASCAHSLDSVPSNLRPQTCLGIESTLRKKRPDTQIDDKKDESNEKPSETEITHTDECKSLLQDMKEVNKVTTINKEVSSVVLRNVDSSSFQKIINSTTVNNMSDTNVPLDECNNCCISDRSNNNNNNNNNTKLNSNEFNASNVKDRGRLDKSYSTPAYEDSIENNVEIDRKLLLLNNSFEKTNYSSSNVTNSKDVTFNMTTNENKEELQNRENINNEEEEEEEEKKEDNNDENVIVNVSQKITNFENKIRLNNIITDSTQINLDNRDCKDCLKENQSNIVESIISDNELADKEHLVDSIKHKEIDNTIKSDYHKITENNIIDYDTKEERLELNTNYIELKSGSNNEDDDVALKRFGKILQSSDYNSMEKLTTERQYSSSHVKEVSTDVQEEIPINNCCNYNVEMQDIMQRTTKIQISPNSRNNGMKNSNPIVVEPKIHSCRYIELPKVESTKKFEIRSHLIPPEPPPRKYIPKPAEVPESGNVLKSTGKSIISPRHHMRKDSKGGNILIERNNDLDHNESDDCLSIYSKRMDKSSSLNNKLNASIDNQRSISIDSTTDINNFEIYDKQLRDERSSHCEKHEQFVDKFVVSSNNSLSDCYKSDNCSWNSDFSESSICTKQEQLLESSRSNISKLSEKDKSFEKAVVNKAMMVARSIGLHGGLSKSSSNSPRSNRKRNTLLAKKRNISVKDLGMGDMEGWLTYRSRGAGGAWARAWFVLKRAALYRFKMQNSTKADCLIALTGFTVSQATEVKSRKHAFKVYHTGTVFYFAADTEDCLTLWLDAVNKATLGTDVHNRNSALFSETDESDNEYKNKLKLTNTPESKPNVEKSFGSLKKTVRKDQLYKDHEAGGASLDRKYLRFLGTRNQNIPVPTAQFRSYRRVLPTNMANKKEDCMTYSPDLQMTIAGSTFYGLSASQSATDMSYSNQEMIDYRRPAADRFTNCRSKKPEELQGFITLEQFMLSQQEEDQRQNTMQRSISPRVTPNDHIYAHNRHVNDVCLTNDESYAADGYINEGIVYNQYKNNSEISSSSSLCRNSKTPDDYYKTTRQQNLSSSSSSSSNVITSNDKKTDCCLHDKSCKCKNVIQHKRQLDLSNNYKRRTQDNLSHQSFRQNDSLPRRHEFPQPTVPVCHSTPDTRSDSRHRNISYDRNAHLPTRDIQFINHKENKRSNDYAIPQEIGTLIDDLRLVSKRLHKNEENSGSSGDLTYFVSSDTLQRAKKEATVTRKGSFNLANHCRDYFPSDKRWLDSLRCVDKKNINYDRNRLKNAAQYQPPPIPASSFEQEGMRATFEMHLDKKDQVQKTNRLKTLFSTKGHQKPCTLDLPKDGQKTLLGSPRLHRALFWDKNSNHQQKSSIINETQSPGDSGISQSLSSFSTNSHSQNLSYSCSSMSDWSPDTPGPNSPRTSRSNVGGHVYQKEMSSSERKCLSPPKLPYIPPPTSPPPDYPGLEYPPVFEPGTYSLSDASLLRNRNKTIDSSNTQ</sequence>
<organism evidence="8 9">
    <name type="scientific">Polistes dominula</name>
    <name type="common">European paper wasp</name>
    <name type="synonym">Vespa dominula</name>
    <dbReference type="NCBI Taxonomy" id="743375"/>
    <lineage>
        <taxon>Eukaryota</taxon>
        <taxon>Metazoa</taxon>
        <taxon>Ecdysozoa</taxon>
        <taxon>Arthropoda</taxon>
        <taxon>Hexapoda</taxon>
        <taxon>Insecta</taxon>
        <taxon>Pterygota</taxon>
        <taxon>Neoptera</taxon>
        <taxon>Endopterygota</taxon>
        <taxon>Hymenoptera</taxon>
        <taxon>Apocrita</taxon>
        <taxon>Aculeata</taxon>
        <taxon>Vespoidea</taxon>
        <taxon>Vespidae</taxon>
        <taxon>Polistinae</taxon>
        <taxon>Polistini</taxon>
        <taxon>Polistes</taxon>
    </lineage>
</organism>
<comment type="similarity">
    <text evidence="1">Belongs to the CNKSR family.</text>
</comment>
<feature type="compositionally biased region" description="Low complexity" evidence="3">
    <location>
        <begin position="1454"/>
        <end position="1464"/>
    </location>
</feature>
<dbReference type="CDD" id="cd09511">
    <property type="entry name" value="SAM_CNK1_2_3-suppressor"/>
    <property type="match status" value="1"/>
</dbReference>
<feature type="region of interest" description="Disordered" evidence="3">
    <location>
        <begin position="887"/>
        <end position="915"/>
    </location>
</feature>
<evidence type="ECO:0000259" key="5">
    <source>
        <dbReference type="PROSITE" id="PS50105"/>
    </source>
</evidence>
<feature type="region of interest" description="Disordered" evidence="3">
    <location>
        <begin position="547"/>
        <end position="578"/>
    </location>
</feature>
<dbReference type="GeneID" id="107070553"/>
<dbReference type="PROSITE" id="PS51290">
    <property type="entry name" value="CRIC"/>
    <property type="match status" value="1"/>
</dbReference>
<evidence type="ECO:0000256" key="2">
    <source>
        <dbReference type="ARBA" id="ARBA00022553"/>
    </source>
</evidence>
<feature type="compositionally biased region" description="Acidic residues" evidence="3">
    <location>
        <begin position="643"/>
        <end position="659"/>
    </location>
</feature>
<dbReference type="CDD" id="cd06748">
    <property type="entry name" value="PDZ_CNK1_2_3-like"/>
    <property type="match status" value="1"/>
</dbReference>
<dbReference type="Pfam" id="PF00536">
    <property type="entry name" value="SAM_1"/>
    <property type="match status" value="1"/>
</dbReference>
<dbReference type="Gene3D" id="2.30.42.10">
    <property type="match status" value="1"/>
</dbReference>
<dbReference type="SUPFAM" id="SSF47769">
    <property type="entry name" value="SAM/Pointed domain"/>
    <property type="match status" value="1"/>
</dbReference>
<dbReference type="CDD" id="cd13326">
    <property type="entry name" value="PH_CNK_insect-like"/>
    <property type="match status" value="1"/>
</dbReference>
<evidence type="ECO:0000259" key="6">
    <source>
        <dbReference type="PROSITE" id="PS50106"/>
    </source>
</evidence>
<dbReference type="Proteomes" id="UP000694924">
    <property type="component" value="Unplaced"/>
</dbReference>
<feature type="compositionally biased region" description="Basic and acidic residues" evidence="3">
    <location>
        <begin position="459"/>
        <end position="483"/>
    </location>
</feature>
<dbReference type="PANTHER" id="PTHR12844:SF42">
    <property type="entry name" value="CONNECTOR ENHANCER OF KSR PROTEIN CNK"/>
    <property type="match status" value="1"/>
</dbReference>
<dbReference type="InterPro" id="IPR013761">
    <property type="entry name" value="SAM/pointed_sf"/>
</dbReference>
<feature type="domain" description="SAM" evidence="5">
    <location>
        <begin position="9"/>
        <end position="74"/>
    </location>
</feature>
<dbReference type="InterPro" id="IPR049628">
    <property type="entry name" value="CNK1-3_SAM"/>
</dbReference>
<gene>
    <name evidence="9" type="primary">LOC107070553</name>
</gene>
<evidence type="ECO:0000256" key="1">
    <source>
        <dbReference type="ARBA" id="ARBA00009498"/>
    </source>
</evidence>
<dbReference type="InterPro" id="IPR001849">
    <property type="entry name" value="PH_domain"/>
</dbReference>
<dbReference type="RefSeq" id="XP_015184354.1">
    <property type="nucleotide sequence ID" value="XM_015328868.1"/>
</dbReference>
<dbReference type="SUPFAM" id="SSF50729">
    <property type="entry name" value="PH domain-like"/>
    <property type="match status" value="1"/>
</dbReference>
<dbReference type="SMART" id="SM00228">
    <property type="entry name" value="PDZ"/>
    <property type="match status" value="1"/>
</dbReference>
<evidence type="ECO:0000259" key="7">
    <source>
        <dbReference type="PROSITE" id="PS51290"/>
    </source>
</evidence>
<reference evidence="9" key="1">
    <citation type="submission" date="2025-08" db="UniProtKB">
        <authorList>
            <consortium name="RefSeq"/>
        </authorList>
    </citation>
    <scope>IDENTIFICATION</scope>
    <source>
        <tissue evidence="9">Whole body</tissue>
    </source>
</reference>
<keyword evidence="2" id="KW-0597">Phosphoprotein</keyword>
<dbReference type="InterPro" id="IPR017874">
    <property type="entry name" value="CRIC_domain"/>
</dbReference>
<dbReference type="PROSITE" id="PS50105">
    <property type="entry name" value="SAM_DOMAIN"/>
    <property type="match status" value="1"/>
</dbReference>
<feature type="region of interest" description="Disordered" evidence="3">
    <location>
        <begin position="629"/>
        <end position="659"/>
    </location>
</feature>
<dbReference type="InterPro" id="IPR051566">
    <property type="entry name" value="CNKSR"/>
</dbReference>
<feature type="domain" description="CRIC" evidence="7">
    <location>
        <begin position="82"/>
        <end position="168"/>
    </location>
</feature>
<evidence type="ECO:0000256" key="3">
    <source>
        <dbReference type="SAM" id="MobiDB-lite"/>
    </source>
</evidence>
<dbReference type="InterPro" id="IPR001660">
    <property type="entry name" value="SAM"/>
</dbReference>
<dbReference type="InterPro" id="IPR036034">
    <property type="entry name" value="PDZ_sf"/>
</dbReference>
<name>A0ABM1IVW7_POLDO</name>
<dbReference type="PANTHER" id="PTHR12844">
    <property type="entry name" value="CONNECTOR ENCHANCER OF KINASE SUPPRESSOR OF RAS"/>
    <property type="match status" value="1"/>
</dbReference>
<protein>
    <submittedName>
        <fullName evidence="9">Uncharacterized protein LOC107070553</fullName>
    </submittedName>
</protein>
<dbReference type="InterPro" id="IPR011993">
    <property type="entry name" value="PH-like_dom_sf"/>
</dbReference>
<feature type="region of interest" description="Disordered" evidence="3">
    <location>
        <begin position="1454"/>
        <end position="1493"/>
    </location>
</feature>
<feature type="compositionally biased region" description="Polar residues" evidence="3">
    <location>
        <begin position="1530"/>
        <end position="1542"/>
    </location>
</feature>
<evidence type="ECO:0000313" key="9">
    <source>
        <dbReference type="RefSeq" id="XP_015184354.1"/>
    </source>
</evidence>
<feature type="region of interest" description="Disordered" evidence="3">
    <location>
        <begin position="1528"/>
        <end position="1569"/>
    </location>
</feature>
<keyword evidence="8" id="KW-1185">Reference proteome</keyword>
<dbReference type="PROSITE" id="PS50106">
    <property type="entry name" value="PDZ"/>
    <property type="match status" value="1"/>
</dbReference>
<feature type="domain" description="PH" evidence="4">
    <location>
        <begin position="1120"/>
        <end position="1216"/>
    </location>
</feature>
<dbReference type="SUPFAM" id="SSF50156">
    <property type="entry name" value="PDZ domain-like"/>
    <property type="match status" value="1"/>
</dbReference>
<feature type="region of interest" description="Disordered" evidence="3">
    <location>
        <begin position="449"/>
        <end position="483"/>
    </location>
</feature>
<dbReference type="SMART" id="SM00454">
    <property type="entry name" value="SAM"/>
    <property type="match status" value="1"/>
</dbReference>
<feature type="domain" description="PDZ" evidence="6">
    <location>
        <begin position="205"/>
        <end position="286"/>
    </location>
</feature>
<evidence type="ECO:0000313" key="8">
    <source>
        <dbReference type="Proteomes" id="UP000694924"/>
    </source>
</evidence>
<dbReference type="PROSITE" id="PS50003">
    <property type="entry name" value="PH_DOMAIN"/>
    <property type="match status" value="1"/>
</dbReference>
<dbReference type="Pfam" id="PF10534">
    <property type="entry name" value="CRIC_ras_sig"/>
    <property type="match status" value="1"/>
</dbReference>
<feature type="region of interest" description="Disordered" evidence="3">
    <location>
        <begin position="1087"/>
        <end position="1106"/>
    </location>
</feature>
<accession>A0ABM1IVW7</accession>
<feature type="region of interest" description="Disordered" evidence="3">
    <location>
        <begin position="1774"/>
        <end position="1891"/>
    </location>
</feature>
<evidence type="ECO:0000259" key="4">
    <source>
        <dbReference type="PROSITE" id="PS50003"/>
    </source>
</evidence>